<sequence>MASAAAYNCQIQGCNVILLFLGLASVGLAGSQFSRVGLDNYRDIDLRLLNFFHVLTGVIGFYCVSRSHGSIVAKTMYTTSIVFAIATAIFYGFTTYRIVDTYRQMQRLQNTPGFEAEYGDDMNNHVGKIVISAVMIGISAATALVSMIAVLLLDRLVIVEPGQPAWLTLARDQEIELKYCLNILTSLGIIKLFIGLGAVGLAAFLEYEHELIGGRDNYIKIALDHIAGMLTVASAIIDLYAVFGRHHNVLNLKVGIAMSVIAAVWTLKSVDNGMFPYYKDDLRYYRNINSINEPTLSAFEQPRYIIVVAEGVLLGVFCLLFLLNCFTAVLAGCSVRRDAFTFISHVPTPLKLQTRFLGILHLFWAACLIALVLLGLCKIRWNGDYIGGDLLWQAMLFIAAAIVGSGNLSVMTTTRFVISLTLFGIMVEKTCASVNLIYQSVAYHEYRRIGGDTYTARIILNSCQCGVQFLGGLTALTGAVIYGRAITKMPSGTKGSNGIHAFFSLGTLFYGIVLTGSYVVFELGKWRYGEAPLDVPFYRLGNGPLAICVFIVQCLCGIYPRLLLAATILQVIIAALALFVISSAITNVYYLQVLLGAEDILRTNPAQNTIMEVAIILAAASALACVIATFTSIVCALRSSYLLHHRNPSTNSTTAVLPLEESFNTVASSPHMLTTAVQPMEEQTVYWSADENPYFYQTSKRYYNQPYNIDTGYYGYTRRLSPTSGDSAIGGSPVSGENLYGRARSSPEYTANSVRSLGQQPRRVVTEATQTHRIAPFGGRSEM</sequence>
<feature type="transmembrane region" description="Helical" evidence="2">
    <location>
        <begin position="225"/>
        <end position="243"/>
    </location>
</feature>
<keyword evidence="2" id="KW-0472">Membrane</keyword>
<accession>A0A7E4W9U3</accession>
<feature type="transmembrane region" description="Helical" evidence="2">
    <location>
        <begin position="541"/>
        <end position="559"/>
    </location>
</feature>
<dbReference type="AlphaFoldDB" id="A0A7E4W9U3"/>
<reference evidence="4" key="2">
    <citation type="submission" date="2020-10" db="UniProtKB">
        <authorList>
            <consortium name="WormBaseParasite"/>
        </authorList>
    </citation>
    <scope>IDENTIFICATION</scope>
</reference>
<feature type="transmembrane region" description="Helical" evidence="2">
    <location>
        <begin position="502"/>
        <end position="521"/>
    </location>
</feature>
<organism evidence="3 4">
    <name type="scientific">Panagrellus redivivus</name>
    <name type="common">Microworm</name>
    <dbReference type="NCBI Taxonomy" id="6233"/>
    <lineage>
        <taxon>Eukaryota</taxon>
        <taxon>Metazoa</taxon>
        <taxon>Ecdysozoa</taxon>
        <taxon>Nematoda</taxon>
        <taxon>Chromadorea</taxon>
        <taxon>Rhabditida</taxon>
        <taxon>Tylenchina</taxon>
        <taxon>Panagrolaimomorpha</taxon>
        <taxon>Panagrolaimoidea</taxon>
        <taxon>Panagrolaimidae</taxon>
        <taxon>Panagrellus</taxon>
    </lineage>
</organism>
<reference evidence="3" key="1">
    <citation type="journal article" date="2013" name="Genetics">
        <title>The draft genome and transcriptome of Panagrellus redivivus are shaped by the harsh demands of a free-living lifestyle.</title>
        <authorList>
            <person name="Srinivasan J."/>
            <person name="Dillman A.R."/>
            <person name="Macchietto M.G."/>
            <person name="Heikkinen L."/>
            <person name="Lakso M."/>
            <person name="Fracchia K.M."/>
            <person name="Antoshechkin I."/>
            <person name="Mortazavi A."/>
            <person name="Wong G."/>
            <person name="Sternberg P.W."/>
        </authorList>
    </citation>
    <scope>NUCLEOTIDE SEQUENCE [LARGE SCALE GENOMIC DNA]</scope>
    <source>
        <strain evidence="3">MT8872</strain>
    </source>
</reference>
<feature type="region of interest" description="Disordered" evidence="1">
    <location>
        <begin position="724"/>
        <end position="751"/>
    </location>
</feature>
<feature type="transmembrane region" description="Helical" evidence="2">
    <location>
        <begin position="76"/>
        <end position="99"/>
    </location>
</feature>
<feature type="transmembrane region" description="Helical" evidence="2">
    <location>
        <begin position="417"/>
        <end position="438"/>
    </location>
</feature>
<keyword evidence="2" id="KW-0812">Transmembrane</keyword>
<evidence type="ECO:0000313" key="4">
    <source>
        <dbReference type="WBParaSite" id="Pan_g8670.t1"/>
    </source>
</evidence>
<keyword evidence="3" id="KW-1185">Reference proteome</keyword>
<feature type="transmembrane region" description="Helical" evidence="2">
    <location>
        <begin position="304"/>
        <end position="335"/>
    </location>
</feature>
<protein>
    <submittedName>
        <fullName evidence="4">MARVEL domain-containing protein</fullName>
    </submittedName>
</protein>
<feature type="transmembrane region" description="Helical" evidence="2">
    <location>
        <begin position="571"/>
        <end position="590"/>
    </location>
</feature>
<feature type="transmembrane region" description="Helical" evidence="2">
    <location>
        <begin position="356"/>
        <end position="376"/>
    </location>
</feature>
<feature type="transmembrane region" description="Helical" evidence="2">
    <location>
        <begin position="458"/>
        <end position="482"/>
    </location>
</feature>
<feature type="transmembrane region" description="Helical" evidence="2">
    <location>
        <begin position="610"/>
        <end position="637"/>
    </location>
</feature>
<keyword evidence="2" id="KW-1133">Transmembrane helix</keyword>
<name>A0A7E4W9U3_PANRE</name>
<evidence type="ECO:0000313" key="3">
    <source>
        <dbReference type="Proteomes" id="UP000492821"/>
    </source>
</evidence>
<evidence type="ECO:0000256" key="2">
    <source>
        <dbReference type="SAM" id="Phobius"/>
    </source>
</evidence>
<feature type="transmembrane region" description="Helical" evidence="2">
    <location>
        <begin position="179"/>
        <end position="205"/>
    </location>
</feature>
<evidence type="ECO:0000256" key="1">
    <source>
        <dbReference type="SAM" id="MobiDB-lite"/>
    </source>
</evidence>
<feature type="transmembrane region" description="Helical" evidence="2">
    <location>
        <begin position="250"/>
        <end position="267"/>
    </location>
</feature>
<feature type="transmembrane region" description="Helical" evidence="2">
    <location>
        <begin position="129"/>
        <end position="153"/>
    </location>
</feature>
<feature type="transmembrane region" description="Helical" evidence="2">
    <location>
        <begin position="46"/>
        <end position="64"/>
    </location>
</feature>
<dbReference type="Proteomes" id="UP000492821">
    <property type="component" value="Unassembled WGS sequence"/>
</dbReference>
<proteinExistence type="predicted"/>
<feature type="transmembrane region" description="Helical" evidence="2">
    <location>
        <begin position="391"/>
        <end position="410"/>
    </location>
</feature>
<feature type="transmembrane region" description="Helical" evidence="2">
    <location>
        <begin position="12"/>
        <end position="34"/>
    </location>
</feature>
<dbReference type="WBParaSite" id="Pan_g8670.t1">
    <property type="protein sequence ID" value="Pan_g8670.t1"/>
    <property type="gene ID" value="Pan_g8670"/>
</dbReference>